<keyword evidence="3" id="KW-1185">Reference proteome</keyword>
<dbReference type="Gramene" id="TRITD6Bv1G037950.1">
    <property type="protein sequence ID" value="TRITD6Bv1G037950.1"/>
    <property type="gene ID" value="TRITD6Bv1G037950"/>
</dbReference>
<dbReference type="Proteomes" id="UP000324705">
    <property type="component" value="Chromosome 6B"/>
</dbReference>
<dbReference type="EMBL" id="LT934122">
    <property type="protein sequence ID" value="VAI54643.1"/>
    <property type="molecule type" value="Genomic_DNA"/>
</dbReference>
<dbReference type="OMA" id="DIHNTKE"/>
<reference evidence="2 3" key="1">
    <citation type="submission" date="2017-09" db="EMBL/GenBank/DDBJ databases">
        <authorList>
            <consortium name="International Durum Wheat Genome Sequencing Consortium (IDWGSC)"/>
            <person name="Milanesi L."/>
        </authorList>
    </citation>
    <scope>NUCLEOTIDE SEQUENCE [LARGE SCALE GENOMIC DNA]</scope>
    <source>
        <strain evidence="3">cv. Svevo</strain>
    </source>
</reference>
<evidence type="ECO:0000313" key="3">
    <source>
        <dbReference type="Proteomes" id="UP000324705"/>
    </source>
</evidence>
<dbReference type="PANTHER" id="PTHR36410:SF1">
    <property type="entry name" value="EXPRESSED PROTEIN"/>
    <property type="match status" value="1"/>
</dbReference>
<proteinExistence type="predicted"/>
<dbReference type="AlphaFoldDB" id="A0A9R0YGT2"/>
<feature type="compositionally biased region" description="Basic and acidic residues" evidence="1">
    <location>
        <begin position="107"/>
        <end position="122"/>
    </location>
</feature>
<feature type="compositionally biased region" description="Basic and acidic residues" evidence="1">
    <location>
        <begin position="40"/>
        <end position="53"/>
    </location>
</feature>
<organism evidence="2 3">
    <name type="scientific">Triticum turgidum subsp. durum</name>
    <name type="common">Durum wheat</name>
    <name type="synonym">Triticum durum</name>
    <dbReference type="NCBI Taxonomy" id="4567"/>
    <lineage>
        <taxon>Eukaryota</taxon>
        <taxon>Viridiplantae</taxon>
        <taxon>Streptophyta</taxon>
        <taxon>Embryophyta</taxon>
        <taxon>Tracheophyta</taxon>
        <taxon>Spermatophyta</taxon>
        <taxon>Magnoliopsida</taxon>
        <taxon>Liliopsida</taxon>
        <taxon>Poales</taxon>
        <taxon>Poaceae</taxon>
        <taxon>BOP clade</taxon>
        <taxon>Pooideae</taxon>
        <taxon>Triticodae</taxon>
        <taxon>Triticeae</taxon>
        <taxon>Triticinae</taxon>
        <taxon>Triticum</taxon>
    </lineage>
</organism>
<accession>A0A9R0YGT2</accession>
<feature type="region of interest" description="Disordered" evidence="1">
    <location>
        <begin position="28"/>
        <end position="122"/>
    </location>
</feature>
<evidence type="ECO:0000256" key="1">
    <source>
        <dbReference type="SAM" id="MobiDB-lite"/>
    </source>
</evidence>
<sequence length="122" mass="13193">MHSFRLSSGSSTGLGRFAAARLVVAARGGRSVSAAPGMEPPRDDIHNTKEDVMSHPFGVAYSTRSDEDEEGFGGVYARDDDRPAFSRPTADARPTHPPPPDHGTSQVKEERARHLNDDKHAT</sequence>
<dbReference type="PANTHER" id="PTHR36410">
    <property type="entry name" value="EXPRESSED PROTEIN"/>
    <property type="match status" value="1"/>
</dbReference>
<name>A0A9R0YGT2_TRITD</name>
<gene>
    <name evidence="2" type="ORF">TRITD_6Bv1G037950</name>
</gene>
<evidence type="ECO:0000313" key="2">
    <source>
        <dbReference type="EMBL" id="VAI54643.1"/>
    </source>
</evidence>
<protein>
    <submittedName>
        <fullName evidence="2">Uncharacterized protein</fullName>
    </submittedName>
</protein>